<accession>A0ABY6TDC5</accession>
<name>A0ABY6TDC5_9CORY</name>
<evidence type="ECO:0000313" key="2">
    <source>
        <dbReference type="EMBL" id="VEH72627.1"/>
    </source>
</evidence>
<dbReference type="CDD" id="cd02440">
    <property type="entry name" value="AdoMet_MTases"/>
    <property type="match status" value="1"/>
</dbReference>
<proteinExistence type="predicted"/>
<organism evidence="2 3">
    <name type="scientific">Corynebacterium segmentosum</name>
    <dbReference type="NCBI Taxonomy" id="43990"/>
    <lineage>
        <taxon>Bacteria</taxon>
        <taxon>Bacillati</taxon>
        <taxon>Actinomycetota</taxon>
        <taxon>Actinomycetes</taxon>
        <taxon>Mycobacteriales</taxon>
        <taxon>Corynebacteriaceae</taxon>
        <taxon>Corynebacterium</taxon>
    </lineage>
</organism>
<dbReference type="InterPro" id="IPR029063">
    <property type="entry name" value="SAM-dependent_MTases_sf"/>
</dbReference>
<dbReference type="EC" id="2.1.1.187" evidence="2"/>
<reference evidence="2 3" key="1">
    <citation type="submission" date="2018-12" db="EMBL/GenBank/DDBJ databases">
        <authorList>
            <consortium name="Pathogen Informatics"/>
        </authorList>
    </citation>
    <scope>NUCLEOTIDE SEQUENCE [LARGE SCALE GENOMIC DNA]</scope>
    <source>
        <strain evidence="2 3">NCTC934</strain>
    </source>
</reference>
<dbReference type="Proteomes" id="UP000280707">
    <property type="component" value="Chromosome"/>
</dbReference>
<dbReference type="PANTHER" id="PTHR42912:SF80">
    <property type="entry name" value="METHYLTRANSFERASE DOMAIN-CONTAINING PROTEIN"/>
    <property type="match status" value="1"/>
</dbReference>
<protein>
    <submittedName>
        <fullName evidence="2">SAM-dependent methyltransferase</fullName>
        <ecNumber evidence="2">2.1.1.187</ecNumber>
    </submittedName>
</protein>
<keyword evidence="3" id="KW-1185">Reference proteome</keyword>
<dbReference type="RefSeq" id="WP_126318750.1">
    <property type="nucleotide sequence ID" value="NZ_LR134408.1"/>
</dbReference>
<evidence type="ECO:0000259" key="1">
    <source>
        <dbReference type="Pfam" id="PF13649"/>
    </source>
</evidence>
<dbReference type="Gene3D" id="3.40.50.150">
    <property type="entry name" value="Vaccinia Virus protein VP39"/>
    <property type="match status" value="1"/>
</dbReference>
<feature type="domain" description="Methyltransferase" evidence="1">
    <location>
        <begin position="102"/>
        <end position="185"/>
    </location>
</feature>
<keyword evidence="2" id="KW-0808">Transferase</keyword>
<dbReference type="InterPro" id="IPR041698">
    <property type="entry name" value="Methyltransf_25"/>
</dbReference>
<dbReference type="InterPro" id="IPR016718">
    <property type="entry name" value="rRNA_m1G-MeTrfase_A_prd"/>
</dbReference>
<dbReference type="Pfam" id="PF13649">
    <property type="entry name" value="Methyltransf_25"/>
    <property type="match status" value="1"/>
</dbReference>
<dbReference type="EMBL" id="LR134408">
    <property type="protein sequence ID" value="VEH72627.1"/>
    <property type="molecule type" value="Genomic_DNA"/>
</dbReference>
<dbReference type="PIRSF" id="PIRSF018249">
    <property type="entry name" value="MyrA_prd"/>
    <property type="match status" value="1"/>
</dbReference>
<gene>
    <name evidence="2" type="primary">rrmA</name>
    <name evidence="2" type="ORF">NCTC934_00901</name>
</gene>
<dbReference type="InterPro" id="IPR050508">
    <property type="entry name" value="Methyltransf_Superfamily"/>
</dbReference>
<dbReference type="GO" id="GO:0052911">
    <property type="term" value="F:23S rRNA (guanine(745)-N(1))-methyltransferase activity"/>
    <property type="evidence" value="ECO:0007669"/>
    <property type="project" value="UniProtKB-EC"/>
</dbReference>
<keyword evidence="2" id="KW-0489">Methyltransferase</keyword>
<evidence type="ECO:0000313" key="3">
    <source>
        <dbReference type="Proteomes" id="UP000280707"/>
    </source>
</evidence>
<dbReference type="PANTHER" id="PTHR42912">
    <property type="entry name" value="METHYLTRANSFERASE"/>
    <property type="match status" value="1"/>
</dbReference>
<dbReference type="SUPFAM" id="SSF53335">
    <property type="entry name" value="S-adenosyl-L-methionine-dependent methyltransferases"/>
    <property type="match status" value="1"/>
</dbReference>
<sequence>MLSHIVDILADPNDGTALSGADDFSRLVSESGHSFDVAKQGYVTLAAGAGLKHKGDDMDMVNAREAYLATGHFAPFVESVTGAVQDALDASSLSASTPASLLEVGAGTGYYLAHTLDSIDGARGVGLDISPHAAKHLAKCHPRVGAVVADVWQQLPIRDESIDAISVVFAPRNPSEFQRVLAPGGQVIVLTPGAGHLDELREPLGILGVEEGKVERMYEQAEGYLEQAADPVDISFPIHLDKAAIAAQVGMSPSARHISADELAERMAALPPTLTVTARARLDRLRAVS</sequence>